<dbReference type="Gene3D" id="3.40.630.30">
    <property type="match status" value="1"/>
</dbReference>
<proteinExistence type="predicted"/>
<name>A0ABY5MCL9_9ACTN</name>
<feature type="domain" description="N-acetyltransferase" evidence="1">
    <location>
        <begin position="6"/>
        <end position="174"/>
    </location>
</feature>
<organism evidence="2 3">
    <name type="scientific">Aeromicrobium wangtongii</name>
    <dbReference type="NCBI Taxonomy" id="2969247"/>
    <lineage>
        <taxon>Bacteria</taxon>
        <taxon>Bacillati</taxon>
        <taxon>Actinomycetota</taxon>
        <taxon>Actinomycetes</taxon>
        <taxon>Propionibacteriales</taxon>
        <taxon>Nocardioidaceae</taxon>
        <taxon>Aeromicrobium</taxon>
    </lineage>
</organism>
<accession>A0ABY5MCL9</accession>
<dbReference type="GO" id="GO:0016746">
    <property type="term" value="F:acyltransferase activity"/>
    <property type="evidence" value="ECO:0007669"/>
    <property type="project" value="UniProtKB-KW"/>
</dbReference>
<keyword evidence="2" id="KW-0012">Acyltransferase</keyword>
<keyword evidence="3" id="KW-1185">Reference proteome</keyword>
<dbReference type="Proteomes" id="UP001316184">
    <property type="component" value="Chromosome"/>
</dbReference>
<dbReference type="CDD" id="cd04301">
    <property type="entry name" value="NAT_SF"/>
    <property type="match status" value="1"/>
</dbReference>
<dbReference type="PROSITE" id="PS51186">
    <property type="entry name" value="GNAT"/>
    <property type="match status" value="1"/>
</dbReference>
<dbReference type="EC" id="2.3.1.-" evidence="2"/>
<dbReference type="SUPFAM" id="SSF55729">
    <property type="entry name" value="Acyl-CoA N-acyltransferases (Nat)"/>
    <property type="match status" value="1"/>
</dbReference>
<dbReference type="RefSeq" id="WP_232398799.1">
    <property type="nucleotide sequence ID" value="NZ_CP102173.1"/>
</dbReference>
<dbReference type="Pfam" id="PF13302">
    <property type="entry name" value="Acetyltransf_3"/>
    <property type="match status" value="1"/>
</dbReference>
<dbReference type="PANTHER" id="PTHR39173:SF1">
    <property type="entry name" value="ACETYLTRANSFERASE"/>
    <property type="match status" value="1"/>
</dbReference>
<sequence>MSERTLVLRRLELRDQDDVTAAVAEMAAEGEHWSYRYRGDLPWPDYVRLVHGWEDGIDLPEDFVAHAELVAEVDGEVVGRSSIRWELNDFLRRLGGHIGYAVRPAHRRQGYATEILRQSVQILRDRGVHRILVTCDDDNLASARVIEANGGVLEAVVPHDDPDEPPRRRYWISA</sequence>
<evidence type="ECO:0000313" key="3">
    <source>
        <dbReference type="Proteomes" id="UP001316184"/>
    </source>
</evidence>
<reference evidence="2 3" key="1">
    <citation type="submission" date="2022-08" db="EMBL/GenBank/DDBJ databases">
        <title>novel species in genus Aeromicrobium.</title>
        <authorList>
            <person name="Ye L."/>
        </authorList>
    </citation>
    <scope>NUCLEOTIDE SEQUENCE [LARGE SCALE GENOMIC DNA]</scope>
    <source>
        <strain evidence="3">zg-Y1379</strain>
    </source>
</reference>
<protein>
    <submittedName>
        <fullName evidence="2">GNAT family N-acetyltransferase</fullName>
        <ecNumber evidence="2">2.3.1.-</ecNumber>
    </submittedName>
</protein>
<evidence type="ECO:0000313" key="2">
    <source>
        <dbReference type="EMBL" id="UUP14871.1"/>
    </source>
</evidence>
<keyword evidence="2" id="KW-0808">Transferase</keyword>
<dbReference type="EMBL" id="CP102173">
    <property type="protein sequence ID" value="UUP14871.1"/>
    <property type="molecule type" value="Genomic_DNA"/>
</dbReference>
<evidence type="ECO:0000259" key="1">
    <source>
        <dbReference type="PROSITE" id="PS51186"/>
    </source>
</evidence>
<gene>
    <name evidence="2" type="ORF">NQV15_06045</name>
</gene>
<dbReference type="InterPro" id="IPR016181">
    <property type="entry name" value="Acyl_CoA_acyltransferase"/>
</dbReference>
<dbReference type="InterPro" id="IPR000182">
    <property type="entry name" value="GNAT_dom"/>
</dbReference>
<dbReference type="PANTHER" id="PTHR39173">
    <property type="entry name" value="ACETYLTRANSFERASE"/>
    <property type="match status" value="1"/>
</dbReference>